<gene>
    <name evidence="1" type="ORF">PCOR1329_LOCUS10106</name>
</gene>
<feature type="non-terminal residue" evidence="1">
    <location>
        <position position="704"/>
    </location>
</feature>
<reference evidence="1" key="1">
    <citation type="submission" date="2023-10" db="EMBL/GenBank/DDBJ databases">
        <authorList>
            <person name="Chen Y."/>
            <person name="Shah S."/>
            <person name="Dougan E. K."/>
            <person name="Thang M."/>
            <person name="Chan C."/>
        </authorList>
    </citation>
    <scope>NUCLEOTIDE SEQUENCE [LARGE SCALE GENOMIC DNA]</scope>
</reference>
<dbReference type="Proteomes" id="UP001189429">
    <property type="component" value="Unassembled WGS sequence"/>
</dbReference>
<name>A0ABN9Q9Z2_9DINO</name>
<keyword evidence="2" id="KW-1185">Reference proteome</keyword>
<feature type="non-terminal residue" evidence="1">
    <location>
        <position position="1"/>
    </location>
</feature>
<evidence type="ECO:0000313" key="1">
    <source>
        <dbReference type="EMBL" id="CAK0802654.1"/>
    </source>
</evidence>
<accession>A0ABN9Q9Z2</accession>
<evidence type="ECO:0000313" key="2">
    <source>
        <dbReference type="Proteomes" id="UP001189429"/>
    </source>
</evidence>
<sequence>GFPGPADGLAGAEDAHHLDDDENLWAEGDSDRKSRTASWLASGSFQDDLVMFRLCLQHSMQWVLRQLRSSSASFEREQQARFLREGARDYQAIVQFDGDDNKKFMNGIASMVFNGSECDLIQRRDEELQLKAYLMSIRLGAAGHELVIQRCAKAPYITMAGLKYPRLLDELAKECPNTLDAYANSFLKFYRADLRGAGARAELTAVNLVTDTDTSSTERKHSVQAKKTGSTTTNKKHIADLSAEVFFAEEVATSLWRVQPKAKGTTLRQRQHVQPECEDAPAQARVRSVGSWRAFLHCAGQSFEAESVAELSLRYASLSGDEMAYYEQLGRVLTTIARHGGKISRPRKRARRDPLPLEDCELHDAAALPIEDADPADVAEDRRLELANYKACMHDFRAKLHRERQANRELIAKQAAIEREVSAGAPDRDALSETLRPQLGARATLGHPLPPLLGYGLRGGCSRGWVARVGGGCAGTSRSWHVMGAEMQQTNFQTEHAHANSTFVTMDMSTDQVIEASGTVVGDFTLASAAREWRRMHAQIMTPHLQKIGAVPINRPDCFEAGRCVCQGDLGMCIRLFVARVRASLRALKAKLGAKTGFKNVVSGVPLLVVKIEDRGDLVGVQPVQSGESPDFSDVWKVCLDLLAVDGPFNIVFYRLVGQRRVRVHRISPWRQRVARLQLEDDFYPAIAVWGGMEVEIKKLEDAK</sequence>
<comment type="caution">
    <text evidence="1">The sequence shown here is derived from an EMBL/GenBank/DDBJ whole genome shotgun (WGS) entry which is preliminary data.</text>
</comment>
<dbReference type="EMBL" id="CAUYUJ010002855">
    <property type="protein sequence ID" value="CAK0802654.1"/>
    <property type="molecule type" value="Genomic_DNA"/>
</dbReference>
<proteinExistence type="predicted"/>
<protein>
    <submittedName>
        <fullName evidence="1">Uncharacterized protein</fullName>
    </submittedName>
</protein>
<organism evidence="1 2">
    <name type="scientific">Prorocentrum cordatum</name>
    <dbReference type="NCBI Taxonomy" id="2364126"/>
    <lineage>
        <taxon>Eukaryota</taxon>
        <taxon>Sar</taxon>
        <taxon>Alveolata</taxon>
        <taxon>Dinophyceae</taxon>
        <taxon>Prorocentrales</taxon>
        <taxon>Prorocentraceae</taxon>
        <taxon>Prorocentrum</taxon>
    </lineage>
</organism>